<proteinExistence type="predicted"/>
<dbReference type="PROSITE" id="PS50110">
    <property type="entry name" value="RESPONSE_REGULATORY"/>
    <property type="match status" value="1"/>
</dbReference>
<dbReference type="InterPro" id="IPR001789">
    <property type="entry name" value="Sig_transdc_resp-reg_receiver"/>
</dbReference>
<feature type="modified residue" description="4-aspartylphosphate" evidence="6">
    <location>
        <position position="78"/>
    </location>
</feature>
<evidence type="ECO:0000256" key="4">
    <source>
        <dbReference type="ARBA" id="ARBA00023125"/>
    </source>
</evidence>
<keyword evidence="9" id="KW-1185">Reference proteome</keyword>
<dbReference type="GO" id="GO:0000976">
    <property type="term" value="F:transcription cis-regulatory region binding"/>
    <property type="evidence" value="ECO:0007669"/>
    <property type="project" value="TreeGrafter"/>
</dbReference>
<dbReference type="Gene3D" id="3.40.50.2300">
    <property type="match status" value="1"/>
</dbReference>
<sequence>MCATVFYQCHWRVTNDLNAKGAEDMKILVVDDNESIVNLLSDILSKTGFHTVATALGSREAMDLIRSAEPAFDCFVVDIQMPDIDGIELTRFIRSDPRHKQAPVVILTAMHQKAYLDRAFAAGATDYATKPFNFVELRKLIQSARKVAMDPTRQPAPDFAASEEMANVRPIARSFDEPVALPDIANAFGKFEFDNYVIQLASRKLSRSAVFAVELRGAEELFKKMPAEEFDRIVAMTAKAIEATCLRPGGALSYRGSGIFMVTRPIWFMKPLVTCQQRINAAFDKMLGQDAPEDAPSLIVGQPVALGMMSRVDAVAALTHAVANLEQNPSGRNSGNVSQRAFLRSATMPEKQRLEKLSYETLLRETMPEETNDGWSRILSRKTRETYADRRTDMTPAKTG</sequence>
<keyword evidence="4" id="KW-0238">DNA-binding</keyword>
<dbReference type="SUPFAM" id="SSF52172">
    <property type="entry name" value="CheY-like"/>
    <property type="match status" value="1"/>
</dbReference>
<keyword evidence="1 6" id="KW-0597">Phosphoprotein</keyword>
<dbReference type="SMART" id="SM00448">
    <property type="entry name" value="REC"/>
    <property type="match status" value="1"/>
</dbReference>
<dbReference type="PANTHER" id="PTHR48111:SF1">
    <property type="entry name" value="TWO-COMPONENT RESPONSE REGULATOR ORR33"/>
    <property type="match status" value="1"/>
</dbReference>
<keyword evidence="2" id="KW-0902">Two-component regulatory system</keyword>
<evidence type="ECO:0000256" key="6">
    <source>
        <dbReference type="PROSITE-ProRule" id="PRU00169"/>
    </source>
</evidence>
<evidence type="ECO:0000256" key="3">
    <source>
        <dbReference type="ARBA" id="ARBA00023015"/>
    </source>
</evidence>
<dbReference type="GO" id="GO:0005829">
    <property type="term" value="C:cytosol"/>
    <property type="evidence" value="ECO:0007669"/>
    <property type="project" value="TreeGrafter"/>
</dbReference>
<dbReference type="InterPro" id="IPR039420">
    <property type="entry name" value="WalR-like"/>
</dbReference>
<evidence type="ECO:0000256" key="5">
    <source>
        <dbReference type="ARBA" id="ARBA00023163"/>
    </source>
</evidence>
<dbReference type="STRING" id="490829.SAMN05421850_102361"/>
<evidence type="ECO:0000259" key="7">
    <source>
        <dbReference type="PROSITE" id="PS50110"/>
    </source>
</evidence>
<evidence type="ECO:0000313" key="9">
    <source>
        <dbReference type="Proteomes" id="UP000199340"/>
    </source>
</evidence>
<feature type="domain" description="Response regulatory" evidence="7">
    <location>
        <begin position="26"/>
        <end position="145"/>
    </location>
</feature>
<dbReference type="OrthoDB" id="7326651at2"/>
<dbReference type="GO" id="GO:0032993">
    <property type="term" value="C:protein-DNA complex"/>
    <property type="evidence" value="ECO:0007669"/>
    <property type="project" value="TreeGrafter"/>
</dbReference>
<name>A0A1G8K1I2_9RHOB</name>
<dbReference type="InterPro" id="IPR011006">
    <property type="entry name" value="CheY-like_superfamily"/>
</dbReference>
<keyword evidence="3" id="KW-0805">Transcription regulation</keyword>
<dbReference type="AlphaFoldDB" id="A0A1G8K1I2"/>
<keyword evidence="5" id="KW-0804">Transcription</keyword>
<protein>
    <submittedName>
        <fullName evidence="8">Response regulator receiver domain-containing protein</fullName>
    </submittedName>
</protein>
<evidence type="ECO:0000256" key="2">
    <source>
        <dbReference type="ARBA" id="ARBA00023012"/>
    </source>
</evidence>
<dbReference type="Proteomes" id="UP000199340">
    <property type="component" value="Unassembled WGS sequence"/>
</dbReference>
<evidence type="ECO:0000313" key="8">
    <source>
        <dbReference type="EMBL" id="SDI37278.1"/>
    </source>
</evidence>
<gene>
    <name evidence="8" type="ORF">SAMN05421850_102361</name>
</gene>
<reference evidence="8 9" key="1">
    <citation type="submission" date="2016-10" db="EMBL/GenBank/DDBJ databases">
        <authorList>
            <person name="de Groot N.N."/>
        </authorList>
    </citation>
    <scope>NUCLEOTIDE SEQUENCE [LARGE SCALE GENOMIC DNA]</scope>
    <source>
        <strain evidence="8 9">DSM 28010</strain>
    </source>
</reference>
<accession>A0A1G8K1I2</accession>
<dbReference type="GO" id="GO:0000156">
    <property type="term" value="F:phosphorelay response regulator activity"/>
    <property type="evidence" value="ECO:0007669"/>
    <property type="project" value="TreeGrafter"/>
</dbReference>
<dbReference type="EMBL" id="FNEB01000002">
    <property type="protein sequence ID" value="SDI37278.1"/>
    <property type="molecule type" value="Genomic_DNA"/>
</dbReference>
<dbReference type="GO" id="GO:0006355">
    <property type="term" value="P:regulation of DNA-templated transcription"/>
    <property type="evidence" value="ECO:0007669"/>
    <property type="project" value="TreeGrafter"/>
</dbReference>
<organism evidence="8 9">
    <name type="scientific">Lutimaribacter saemankumensis</name>
    <dbReference type="NCBI Taxonomy" id="490829"/>
    <lineage>
        <taxon>Bacteria</taxon>
        <taxon>Pseudomonadati</taxon>
        <taxon>Pseudomonadota</taxon>
        <taxon>Alphaproteobacteria</taxon>
        <taxon>Rhodobacterales</taxon>
        <taxon>Roseobacteraceae</taxon>
        <taxon>Lutimaribacter</taxon>
    </lineage>
</organism>
<dbReference type="PANTHER" id="PTHR48111">
    <property type="entry name" value="REGULATOR OF RPOS"/>
    <property type="match status" value="1"/>
</dbReference>
<dbReference type="Pfam" id="PF00072">
    <property type="entry name" value="Response_reg"/>
    <property type="match status" value="1"/>
</dbReference>
<evidence type="ECO:0000256" key="1">
    <source>
        <dbReference type="ARBA" id="ARBA00022553"/>
    </source>
</evidence>